<feature type="repeat" description="WD" evidence="3">
    <location>
        <begin position="46"/>
        <end position="87"/>
    </location>
</feature>
<evidence type="ECO:0000256" key="4">
    <source>
        <dbReference type="SAM" id="MobiDB-lite"/>
    </source>
</evidence>
<gene>
    <name evidence="5" type="primary">TAF5L</name>
</gene>
<reference evidence="5" key="1">
    <citation type="journal article" date="2014" name="BMC Genomics">
        <title>Characterizing the developmental transcriptome of the oriental fruit fly, Bactrocera dorsalis (Diptera: Tephritidae) through comparative genomic analysis with Drosophila melanogaster utilizing modENCODE datasets.</title>
        <authorList>
            <person name="Geib S.M."/>
            <person name="Calla B."/>
            <person name="Hall B."/>
            <person name="Hou S."/>
            <person name="Manoukis N.C."/>
        </authorList>
    </citation>
    <scope>NUCLEOTIDE SEQUENCE</scope>
    <source>
        <strain evidence="5">Punador</strain>
    </source>
</reference>
<dbReference type="InterPro" id="IPR001680">
    <property type="entry name" value="WD40_rpt"/>
</dbReference>
<proteinExistence type="predicted"/>
<dbReference type="PANTHER" id="PTHR19879">
    <property type="entry name" value="TRANSCRIPTION INITIATION FACTOR TFIID"/>
    <property type="match status" value="1"/>
</dbReference>
<dbReference type="PANTHER" id="PTHR19879:SF5">
    <property type="entry name" value="WD REPEAT-CONTAINING PROTEIN 55 HOMOLOG"/>
    <property type="match status" value="1"/>
</dbReference>
<dbReference type="Pfam" id="PF00400">
    <property type="entry name" value="WD40"/>
    <property type="match status" value="2"/>
</dbReference>
<protein>
    <submittedName>
        <fullName evidence="5">TAF5-like RNA polymerase II p300/CBP-associated factor-associated factor 65 kDa subunit 5L</fullName>
    </submittedName>
</protein>
<dbReference type="EMBL" id="GAKP01017545">
    <property type="protein sequence ID" value="JAC41407.1"/>
    <property type="molecule type" value="Transcribed_RNA"/>
</dbReference>
<dbReference type="SUPFAM" id="SSF50978">
    <property type="entry name" value="WD40 repeat-like"/>
    <property type="match status" value="1"/>
</dbReference>
<dbReference type="InterPro" id="IPR015943">
    <property type="entry name" value="WD40/YVTN_repeat-like_dom_sf"/>
</dbReference>
<dbReference type="PROSITE" id="PS50082">
    <property type="entry name" value="WD_REPEATS_2"/>
    <property type="match status" value="2"/>
</dbReference>
<dbReference type="InterPro" id="IPR036322">
    <property type="entry name" value="WD40_repeat_dom_sf"/>
</dbReference>
<feature type="region of interest" description="Disordered" evidence="4">
    <location>
        <begin position="84"/>
        <end position="103"/>
    </location>
</feature>
<keyword evidence="1 3" id="KW-0853">WD repeat</keyword>
<evidence type="ECO:0000256" key="2">
    <source>
        <dbReference type="ARBA" id="ARBA00022737"/>
    </source>
</evidence>
<dbReference type="Gene3D" id="2.130.10.10">
    <property type="entry name" value="YVTN repeat-like/Quinoprotein amine dehydrogenase"/>
    <property type="match status" value="1"/>
</dbReference>
<dbReference type="OrthoDB" id="10266330at2759"/>
<dbReference type="InterPro" id="IPR019775">
    <property type="entry name" value="WD40_repeat_CS"/>
</dbReference>
<evidence type="ECO:0000256" key="3">
    <source>
        <dbReference type="PROSITE-ProRule" id="PRU00221"/>
    </source>
</evidence>
<feature type="repeat" description="WD" evidence="3">
    <location>
        <begin position="4"/>
        <end position="45"/>
    </location>
</feature>
<dbReference type="PROSITE" id="PS00678">
    <property type="entry name" value="WD_REPEATS_1"/>
    <property type="match status" value="1"/>
</dbReference>
<accession>A0A034VH17</accession>
<name>A0A034VH17_BACDO</name>
<dbReference type="AlphaFoldDB" id="A0A034VH17"/>
<sequence length="135" mass="14398">MRVFSDCKQPVTNIAFSPDGKMLAAGGEESKIRIFDLAAGAQLNELKDHTATVNSIAWSKGGRHLASACRDGTLRVWDVKKLSPMNDSNSGSSNTNTSSSSSTNLNKVMALSSSCQRLVKVSFSRQDEVICAIGS</sequence>
<evidence type="ECO:0000313" key="5">
    <source>
        <dbReference type="EMBL" id="JAC41407.1"/>
    </source>
</evidence>
<organism evidence="5">
    <name type="scientific">Bactrocera dorsalis</name>
    <name type="common">Oriental fruit fly</name>
    <name type="synonym">Dacus dorsalis</name>
    <dbReference type="NCBI Taxonomy" id="27457"/>
    <lineage>
        <taxon>Eukaryota</taxon>
        <taxon>Metazoa</taxon>
        <taxon>Ecdysozoa</taxon>
        <taxon>Arthropoda</taxon>
        <taxon>Hexapoda</taxon>
        <taxon>Insecta</taxon>
        <taxon>Pterygota</taxon>
        <taxon>Neoptera</taxon>
        <taxon>Endopterygota</taxon>
        <taxon>Diptera</taxon>
        <taxon>Brachycera</taxon>
        <taxon>Muscomorpha</taxon>
        <taxon>Tephritoidea</taxon>
        <taxon>Tephritidae</taxon>
        <taxon>Bactrocera</taxon>
        <taxon>Bactrocera</taxon>
    </lineage>
</organism>
<dbReference type="PROSITE" id="PS50294">
    <property type="entry name" value="WD_REPEATS_REGION"/>
    <property type="match status" value="2"/>
</dbReference>
<feature type="compositionally biased region" description="Low complexity" evidence="4">
    <location>
        <begin position="88"/>
        <end position="103"/>
    </location>
</feature>
<dbReference type="SMART" id="SM00320">
    <property type="entry name" value="WD40"/>
    <property type="match status" value="2"/>
</dbReference>
<keyword evidence="2" id="KW-0677">Repeat</keyword>
<evidence type="ECO:0000256" key="1">
    <source>
        <dbReference type="ARBA" id="ARBA00022574"/>
    </source>
</evidence>